<dbReference type="EMBL" id="HE600963">
    <property type="protein sequence ID" value="CAS00501.1"/>
    <property type="molecule type" value="Genomic_DNA"/>
</dbReference>
<evidence type="ECO:0000313" key="3">
    <source>
        <dbReference type="Proteomes" id="UP000008549"/>
    </source>
</evidence>
<protein>
    <submittedName>
        <fullName evidence="2">Protein CBG25971</fullName>
    </submittedName>
</protein>
<dbReference type="CTD" id="68917453"/>
<dbReference type="Proteomes" id="UP000008549">
    <property type="component" value="Unassembled WGS sequence"/>
</dbReference>
<dbReference type="KEGG" id="cbr:CBG_25971"/>
<keyword evidence="1" id="KW-0472">Membrane</keyword>
<dbReference type="RefSeq" id="XP_045100060.1">
    <property type="nucleotide sequence ID" value="XM_045243928.1"/>
</dbReference>
<dbReference type="AlphaFoldDB" id="B6IKS1"/>
<organism evidence="2 3">
    <name type="scientific">Caenorhabditis briggsae</name>
    <dbReference type="NCBI Taxonomy" id="6238"/>
    <lineage>
        <taxon>Eukaryota</taxon>
        <taxon>Metazoa</taxon>
        <taxon>Ecdysozoa</taxon>
        <taxon>Nematoda</taxon>
        <taxon>Chromadorea</taxon>
        <taxon>Rhabditida</taxon>
        <taxon>Rhabditina</taxon>
        <taxon>Rhabditomorpha</taxon>
        <taxon>Rhabditoidea</taxon>
        <taxon>Rhabditidae</taxon>
        <taxon>Peloderinae</taxon>
        <taxon>Caenorhabditis</taxon>
    </lineage>
</organism>
<keyword evidence="1" id="KW-0812">Transmembrane</keyword>
<evidence type="ECO:0000256" key="1">
    <source>
        <dbReference type="SAM" id="Phobius"/>
    </source>
</evidence>
<keyword evidence="3" id="KW-1185">Reference proteome</keyword>
<dbReference type="GeneID" id="68917453"/>
<gene>
    <name evidence="2" type="ORF">CBG25971</name>
    <name evidence="2" type="ORF">CBG_25971</name>
</gene>
<evidence type="ECO:0000313" key="2">
    <source>
        <dbReference type="EMBL" id="CAS00501.1"/>
    </source>
</evidence>
<proteinExistence type="predicted"/>
<reference evidence="2 3" key="1">
    <citation type="journal article" date="2003" name="PLoS Biol.">
        <title>The genome sequence of Caenorhabditis briggsae: a platform for comparative genomics.</title>
        <authorList>
            <person name="Stein L.D."/>
            <person name="Bao Z."/>
            <person name="Blasiar D."/>
            <person name="Blumenthal T."/>
            <person name="Brent M.R."/>
            <person name="Chen N."/>
            <person name="Chinwalla A."/>
            <person name="Clarke L."/>
            <person name="Clee C."/>
            <person name="Coghlan A."/>
            <person name="Coulson A."/>
            <person name="D'Eustachio P."/>
            <person name="Fitch D.H."/>
            <person name="Fulton L.A."/>
            <person name="Fulton R.E."/>
            <person name="Griffiths-Jones S."/>
            <person name="Harris T.W."/>
            <person name="Hillier L.W."/>
            <person name="Kamath R."/>
            <person name="Kuwabara P.E."/>
            <person name="Mardis E.R."/>
            <person name="Marra M.A."/>
            <person name="Miner T.L."/>
            <person name="Minx P."/>
            <person name="Mullikin J.C."/>
            <person name="Plumb R.W."/>
            <person name="Rogers J."/>
            <person name="Schein J.E."/>
            <person name="Sohrmann M."/>
            <person name="Spieth J."/>
            <person name="Stajich J.E."/>
            <person name="Wei C."/>
            <person name="Willey D."/>
            <person name="Wilson R.K."/>
            <person name="Durbin R."/>
            <person name="Waterston R.H."/>
        </authorList>
    </citation>
    <scope>NUCLEOTIDE SEQUENCE [LARGE SCALE GENOMIC DNA]</scope>
    <source>
        <strain evidence="2 3">AF16</strain>
    </source>
</reference>
<dbReference type="InParanoid" id="B6IKS1"/>
<dbReference type="HOGENOM" id="CLU_1918921_0_0_1"/>
<name>B6IKS1_CAEBR</name>
<feature type="transmembrane region" description="Helical" evidence="1">
    <location>
        <begin position="99"/>
        <end position="121"/>
    </location>
</feature>
<accession>B6IKS1</accession>
<sequence length="132" mass="14584">MDLLNVIVDIGPMTLFNISLTRIVPIISLASVSERIRVPIIIAKEVVVEEIEAETIRVIGRRAKSENAVIKGAVVGAVIVHQNEVALRRRGVRGIHPDLLLQISSNSILMCLTLLAISYYYDISSLFPEQSH</sequence>
<reference evidence="2 3" key="2">
    <citation type="journal article" date="2011" name="PLoS Genet.">
        <title>Caenorhabditis briggsae recombinant inbred line genotypes reveal inter-strain incompatibility and the evolution of recombination.</title>
        <authorList>
            <person name="Ross J.A."/>
            <person name="Koboldt D.C."/>
            <person name="Staisch J.E."/>
            <person name="Chamberlin H.M."/>
            <person name="Gupta B.P."/>
            <person name="Miller R.D."/>
            <person name="Baird S.E."/>
            <person name="Haag E.S."/>
        </authorList>
    </citation>
    <scope>NUCLEOTIDE SEQUENCE [LARGE SCALE GENOMIC DNA]</scope>
    <source>
        <strain evidence="2 3">AF16</strain>
    </source>
</reference>
<keyword evidence="1" id="KW-1133">Transmembrane helix</keyword>